<dbReference type="InterPro" id="IPR019270">
    <property type="entry name" value="DUF2283"/>
</dbReference>
<organism evidence="1">
    <name type="scientific">Desulfofervidus auxilii</name>
    <dbReference type="NCBI Taxonomy" id="1621989"/>
    <lineage>
        <taxon>Bacteria</taxon>
        <taxon>Pseudomonadati</taxon>
        <taxon>Thermodesulfobacteriota</taxon>
        <taxon>Candidatus Desulfofervidia</taxon>
        <taxon>Candidatus Desulfofervidales</taxon>
        <taxon>Candidatus Desulfofervidaceae</taxon>
        <taxon>Candidatus Desulfofervidus</taxon>
    </lineage>
</organism>
<sequence>MEATIKRQISLERYYDKEADVLYISFGQPAKAETIDTGGDVLIRVAPDTGEMVGLTILNYSDYLSRIRA</sequence>
<dbReference type="EMBL" id="DRIH01000202">
    <property type="protein sequence ID" value="HEC68296.1"/>
    <property type="molecule type" value="Genomic_DNA"/>
</dbReference>
<dbReference type="AlphaFoldDB" id="A0A7C2ALV3"/>
<dbReference type="Pfam" id="PF10049">
    <property type="entry name" value="DUF2283"/>
    <property type="match status" value="1"/>
</dbReference>
<reference evidence="1" key="1">
    <citation type="journal article" date="2020" name="mSystems">
        <title>Genome- and Community-Level Interaction Insights into Carbon Utilization and Element Cycling Functions of Hydrothermarchaeota in Hydrothermal Sediment.</title>
        <authorList>
            <person name="Zhou Z."/>
            <person name="Liu Y."/>
            <person name="Xu W."/>
            <person name="Pan J."/>
            <person name="Luo Z.H."/>
            <person name="Li M."/>
        </authorList>
    </citation>
    <scope>NUCLEOTIDE SEQUENCE [LARGE SCALE GENOMIC DNA]</scope>
    <source>
        <strain evidence="1">HyVt-389</strain>
    </source>
</reference>
<comment type="caution">
    <text evidence="1">The sequence shown here is derived from an EMBL/GenBank/DDBJ whole genome shotgun (WGS) entry which is preliminary data.</text>
</comment>
<protein>
    <submittedName>
        <fullName evidence="1">DUF2283 domain-containing protein</fullName>
    </submittedName>
</protein>
<evidence type="ECO:0000313" key="1">
    <source>
        <dbReference type="EMBL" id="HEC68296.1"/>
    </source>
</evidence>
<proteinExistence type="predicted"/>
<gene>
    <name evidence="1" type="ORF">ENI35_05770</name>
</gene>
<accession>A0A7C2ALV3</accession>
<dbReference type="Proteomes" id="UP000885738">
    <property type="component" value="Unassembled WGS sequence"/>
</dbReference>
<name>A0A7C2ALV3_DESA2</name>